<evidence type="ECO:0000313" key="3">
    <source>
        <dbReference type="Proteomes" id="UP000053257"/>
    </source>
</evidence>
<feature type="compositionally biased region" description="Polar residues" evidence="1">
    <location>
        <begin position="155"/>
        <end position="177"/>
    </location>
</feature>
<gene>
    <name evidence="2" type="ORF">PHLGIDRAFT_515431</name>
</gene>
<feature type="compositionally biased region" description="Polar residues" evidence="1">
    <location>
        <begin position="74"/>
        <end position="89"/>
    </location>
</feature>
<name>A0A0C3NN06_PHLG1</name>
<dbReference type="HOGENOM" id="CLU_778693_0_0_1"/>
<evidence type="ECO:0000313" key="2">
    <source>
        <dbReference type="EMBL" id="KIP06439.1"/>
    </source>
</evidence>
<evidence type="ECO:0000256" key="1">
    <source>
        <dbReference type="SAM" id="MobiDB-lite"/>
    </source>
</evidence>
<dbReference type="AlphaFoldDB" id="A0A0C3NN06"/>
<sequence>MARKPTSNRRLRMPRRAKQDRPEPVPATPQGENQPAVKSTPTGEASDATSGEETLTVPLVDQDQGSSSSVSASPTDGRTDGQNVASTHQDAPPKAIIANPLEEVQSEHSGPNTRSRARSKKSPDLRKKLLMSHARELSKTKMTSTPRKPGAPRTGISSVSRTGPATSANPGTSSTRWAAQAASPSRSGQPPSSSIVSGSQQVLPKSYGGKSSPVAPSITRVSASGTPSSLHISATGEASAPLPSAVADLDLPPTLAVGMFDNRIRFGSGGASAPFSSYDAAAVADPDLLPTLGVGMFDDRFTFDLGGAFAASLPSDVAAPVAEVDLPPVPAVGVSDDRFAFGSGAGAVSDWFLDVI</sequence>
<accession>A0A0C3NN06</accession>
<dbReference type="EMBL" id="KN840518">
    <property type="protein sequence ID" value="KIP06439.1"/>
    <property type="molecule type" value="Genomic_DNA"/>
</dbReference>
<proteinExistence type="predicted"/>
<reference evidence="2 3" key="1">
    <citation type="journal article" date="2014" name="PLoS Genet.">
        <title>Analysis of the Phlebiopsis gigantea genome, transcriptome and secretome provides insight into its pioneer colonization strategies of wood.</title>
        <authorList>
            <person name="Hori C."/>
            <person name="Ishida T."/>
            <person name="Igarashi K."/>
            <person name="Samejima M."/>
            <person name="Suzuki H."/>
            <person name="Master E."/>
            <person name="Ferreira P."/>
            <person name="Ruiz-Duenas F.J."/>
            <person name="Held B."/>
            <person name="Canessa P."/>
            <person name="Larrondo L.F."/>
            <person name="Schmoll M."/>
            <person name="Druzhinina I.S."/>
            <person name="Kubicek C.P."/>
            <person name="Gaskell J.A."/>
            <person name="Kersten P."/>
            <person name="St John F."/>
            <person name="Glasner J."/>
            <person name="Sabat G."/>
            <person name="Splinter BonDurant S."/>
            <person name="Syed K."/>
            <person name="Yadav J."/>
            <person name="Mgbeahuruike A.C."/>
            <person name="Kovalchuk A."/>
            <person name="Asiegbu F.O."/>
            <person name="Lackner G."/>
            <person name="Hoffmeister D."/>
            <person name="Rencoret J."/>
            <person name="Gutierrez A."/>
            <person name="Sun H."/>
            <person name="Lindquist E."/>
            <person name="Barry K."/>
            <person name="Riley R."/>
            <person name="Grigoriev I.V."/>
            <person name="Henrissat B."/>
            <person name="Kues U."/>
            <person name="Berka R.M."/>
            <person name="Martinez A.T."/>
            <person name="Covert S.F."/>
            <person name="Blanchette R.A."/>
            <person name="Cullen D."/>
        </authorList>
    </citation>
    <scope>NUCLEOTIDE SEQUENCE [LARGE SCALE GENOMIC DNA]</scope>
    <source>
        <strain evidence="2 3">11061_1 CR5-6</strain>
    </source>
</reference>
<feature type="compositionally biased region" description="Polar residues" evidence="1">
    <location>
        <begin position="30"/>
        <end position="53"/>
    </location>
</feature>
<feature type="compositionally biased region" description="Basic residues" evidence="1">
    <location>
        <begin position="1"/>
        <end position="16"/>
    </location>
</feature>
<feature type="compositionally biased region" description="Polar residues" evidence="1">
    <location>
        <begin position="219"/>
        <end position="232"/>
    </location>
</feature>
<feature type="compositionally biased region" description="Low complexity" evidence="1">
    <location>
        <begin position="178"/>
        <end position="202"/>
    </location>
</feature>
<feature type="compositionally biased region" description="Basic and acidic residues" evidence="1">
    <location>
        <begin position="121"/>
        <end position="139"/>
    </location>
</feature>
<feature type="region of interest" description="Disordered" evidence="1">
    <location>
        <begin position="1"/>
        <end position="234"/>
    </location>
</feature>
<keyword evidence="3" id="KW-1185">Reference proteome</keyword>
<dbReference type="Proteomes" id="UP000053257">
    <property type="component" value="Unassembled WGS sequence"/>
</dbReference>
<protein>
    <submittedName>
        <fullName evidence="2">Uncharacterized protein</fullName>
    </submittedName>
</protein>
<organism evidence="2 3">
    <name type="scientific">Phlebiopsis gigantea (strain 11061_1 CR5-6)</name>
    <name type="common">White-rot fungus</name>
    <name type="synonym">Peniophora gigantea</name>
    <dbReference type="NCBI Taxonomy" id="745531"/>
    <lineage>
        <taxon>Eukaryota</taxon>
        <taxon>Fungi</taxon>
        <taxon>Dikarya</taxon>
        <taxon>Basidiomycota</taxon>
        <taxon>Agaricomycotina</taxon>
        <taxon>Agaricomycetes</taxon>
        <taxon>Polyporales</taxon>
        <taxon>Phanerochaetaceae</taxon>
        <taxon>Phlebiopsis</taxon>
    </lineage>
</organism>